<feature type="transmembrane region" description="Helical" evidence="1">
    <location>
        <begin position="229"/>
        <end position="261"/>
    </location>
</feature>
<proteinExistence type="predicted"/>
<keyword evidence="1" id="KW-0472">Membrane</keyword>
<sequence>MMGREGCAGAFSVWVSAPCSVGTVSKSACFGPLGATAFEGRRVMHAHAIRAQKASAARTTRAARKSVVSMDAAPQAQQVEPRSVVGVLFNIALFSAFFASLMGIVRRAAMEITLPHERIILVALAVILPDLARFSFTSLTNSPQALQKASNPEHVSQDDFPQHYKTCLFSTAVKLAGYVTAAVAKVTVGAFLVVLGQLIVNSMVQLKVVNGTIFTLKQKDRKGVILLELLSLIMLGSASFGYFPIMSSALFLSLVTVYWLAKYDVDLFGN</sequence>
<name>A0A7S0T7D9_9RHOD</name>
<keyword evidence="1" id="KW-0812">Transmembrane</keyword>
<accession>A0A7S0T7D9</accession>
<evidence type="ECO:0000313" key="2">
    <source>
        <dbReference type="EMBL" id="CAD8725968.1"/>
    </source>
</evidence>
<feature type="transmembrane region" description="Helical" evidence="1">
    <location>
        <begin position="175"/>
        <end position="200"/>
    </location>
</feature>
<reference evidence="2" key="1">
    <citation type="submission" date="2021-01" db="EMBL/GenBank/DDBJ databases">
        <authorList>
            <person name="Corre E."/>
            <person name="Pelletier E."/>
            <person name="Niang G."/>
            <person name="Scheremetjew M."/>
            <person name="Finn R."/>
            <person name="Kale V."/>
            <person name="Holt S."/>
            <person name="Cochrane G."/>
            <person name="Meng A."/>
            <person name="Brown T."/>
            <person name="Cohen L."/>
        </authorList>
    </citation>
    <scope>NUCLEOTIDE SEQUENCE</scope>
    <source>
        <strain evidence="2">CCMP3276</strain>
    </source>
</reference>
<protein>
    <submittedName>
        <fullName evidence="2">Uncharacterized protein</fullName>
    </submittedName>
</protein>
<feature type="transmembrane region" description="Helical" evidence="1">
    <location>
        <begin position="84"/>
        <end position="105"/>
    </location>
</feature>
<organism evidence="2">
    <name type="scientific">Erythrolobus madagascarensis</name>
    <dbReference type="NCBI Taxonomy" id="708628"/>
    <lineage>
        <taxon>Eukaryota</taxon>
        <taxon>Rhodophyta</taxon>
        <taxon>Bangiophyceae</taxon>
        <taxon>Porphyridiales</taxon>
        <taxon>Porphyridiaceae</taxon>
        <taxon>Erythrolobus</taxon>
    </lineage>
</organism>
<evidence type="ECO:0000256" key="1">
    <source>
        <dbReference type="SAM" id="Phobius"/>
    </source>
</evidence>
<keyword evidence="1" id="KW-1133">Transmembrane helix</keyword>
<dbReference type="AlphaFoldDB" id="A0A7S0T7D9"/>
<gene>
    <name evidence="2" type="ORF">EMAD1354_LOCUS2048</name>
</gene>
<dbReference type="EMBL" id="HBFE01003067">
    <property type="protein sequence ID" value="CAD8725968.1"/>
    <property type="molecule type" value="Transcribed_RNA"/>
</dbReference>